<reference evidence="1 2" key="1">
    <citation type="journal article" date="2016" name="Proc. Natl. Acad. Sci. U.S.A.">
        <title>Lipid metabolic changes in an early divergent fungus govern the establishment of a mutualistic symbiosis with endobacteria.</title>
        <authorList>
            <person name="Lastovetsky O.A."/>
            <person name="Gaspar M.L."/>
            <person name="Mondo S.J."/>
            <person name="LaButti K.M."/>
            <person name="Sandor L."/>
            <person name="Grigoriev I.V."/>
            <person name="Henry S.A."/>
            <person name="Pawlowska T.E."/>
        </authorList>
    </citation>
    <scope>NUCLEOTIDE SEQUENCE [LARGE SCALE GENOMIC DNA]</scope>
    <source>
        <strain evidence="1 2">ATCC 11559</strain>
    </source>
</reference>
<accession>A0A1X0RL59</accession>
<protein>
    <submittedName>
        <fullName evidence="1">Uncharacterized protein</fullName>
    </submittedName>
</protein>
<dbReference type="AlphaFoldDB" id="A0A1X0RL59"/>
<sequence length="103" mass="11826">PAAYISQLCLLRPLELGRMNKDCSSCHVLHWIDERQESSSLRNLCCVPCCKRESVQLQFLPDPSEYLKGLLTRTDAQGRYFKDNLRQYNTTFAFTSLSCDTVS</sequence>
<feature type="non-terminal residue" evidence="1">
    <location>
        <position position="1"/>
    </location>
</feature>
<name>A0A1X0RL59_RHIZD</name>
<organism evidence="1 2">
    <name type="scientific">Rhizopus microsporus</name>
    <dbReference type="NCBI Taxonomy" id="58291"/>
    <lineage>
        <taxon>Eukaryota</taxon>
        <taxon>Fungi</taxon>
        <taxon>Fungi incertae sedis</taxon>
        <taxon>Mucoromycota</taxon>
        <taxon>Mucoromycotina</taxon>
        <taxon>Mucoromycetes</taxon>
        <taxon>Mucorales</taxon>
        <taxon>Mucorineae</taxon>
        <taxon>Rhizopodaceae</taxon>
        <taxon>Rhizopus</taxon>
    </lineage>
</organism>
<evidence type="ECO:0000313" key="1">
    <source>
        <dbReference type="EMBL" id="ORE12767.1"/>
    </source>
</evidence>
<proteinExistence type="predicted"/>
<feature type="non-terminal residue" evidence="1">
    <location>
        <position position="103"/>
    </location>
</feature>
<gene>
    <name evidence="1" type="ORF">BCV71DRAFT_146991</name>
</gene>
<dbReference type="EMBL" id="KV921609">
    <property type="protein sequence ID" value="ORE12767.1"/>
    <property type="molecule type" value="Genomic_DNA"/>
</dbReference>
<evidence type="ECO:0000313" key="2">
    <source>
        <dbReference type="Proteomes" id="UP000242381"/>
    </source>
</evidence>
<dbReference type="Proteomes" id="UP000242381">
    <property type="component" value="Unassembled WGS sequence"/>
</dbReference>